<feature type="chain" id="PRO_5043556909" evidence="2">
    <location>
        <begin position="31"/>
        <end position="441"/>
    </location>
</feature>
<dbReference type="Gene3D" id="2.170.120.30">
    <property type="match status" value="2"/>
</dbReference>
<dbReference type="PANTHER" id="PTHR37804:SF1">
    <property type="entry name" value="CDAA REGULATORY PROTEIN CDAR"/>
    <property type="match status" value="1"/>
</dbReference>
<sequence>MSKLFNNVIGKNWFTKVLSLAFALLLFSYAYDPNESSTDVNVPGDSETVILEDIPVTAYYDTENVVVTGIPKTVTVTLRGPTVHIQQAKLKKDFEVYVNLANANLGSKTVPLQIKDLSDKIKASIDPETIKVTVKEKVTQEFNVEAEFSSNALAKGYAAGTPKIEPKTVKVTGAKDEIEKIAYVKANVNLDGNTNEAVSQQAKVSVLDGSLNKLNVQVEPEIVEVNIPVKRTSKTVPIKIVEQGKPKDGITIDSITLDKKEATITGPEDVLKDVESTRVEVDLSKIEKDEELTLPVIISNGVTSVDPELVKVTVKVTAAQQEQEQEQKEDDEQANQDSEEAVTTEKTETRTLSNVPITIKGLNSDLEATIAKPKSSSTSLRISGEQNRVRELSVSDFNLYIDLTGMDDGEHEVPIKVNGPDNIDWELATNTASVSITNKEA</sequence>
<reference evidence="3 4" key="1">
    <citation type="submission" date="2017-07" db="EMBL/GenBank/DDBJ databases">
        <title>Isolation and whole genome analysis of endospore-forming bacteria from heroin.</title>
        <authorList>
            <person name="Kalinowski J."/>
            <person name="Ahrens B."/>
            <person name="Al-Dilaimi A."/>
            <person name="Winkler A."/>
            <person name="Wibberg D."/>
            <person name="Schleenbecker U."/>
            <person name="Ruckert C."/>
            <person name="Wolfel R."/>
            <person name="Grass G."/>
        </authorList>
    </citation>
    <scope>NUCLEOTIDE SEQUENCE [LARGE SCALE GENOMIC DNA]</scope>
    <source>
        <strain evidence="3 4">7521-2</strain>
    </source>
</reference>
<dbReference type="AlphaFoldDB" id="A0A268FAK2"/>
<accession>A0A268FAK2</accession>
<dbReference type="Pfam" id="PF07949">
    <property type="entry name" value="YbbR"/>
    <property type="match status" value="3"/>
</dbReference>
<evidence type="ECO:0000256" key="2">
    <source>
        <dbReference type="SAM" id="SignalP"/>
    </source>
</evidence>
<feature type="signal peptide" evidence="2">
    <location>
        <begin position="1"/>
        <end position="30"/>
    </location>
</feature>
<dbReference type="PANTHER" id="PTHR37804">
    <property type="entry name" value="CDAA REGULATORY PROTEIN CDAR"/>
    <property type="match status" value="1"/>
</dbReference>
<dbReference type="InterPro" id="IPR053154">
    <property type="entry name" value="c-di-AMP_regulator"/>
</dbReference>
<keyword evidence="2" id="KW-0732">Signal</keyword>
<dbReference type="EMBL" id="NPBQ01000091">
    <property type="protein sequence ID" value="PAD82400.1"/>
    <property type="molecule type" value="Genomic_DNA"/>
</dbReference>
<dbReference type="RefSeq" id="WP_095331400.1">
    <property type="nucleotide sequence ID" value="NZ_CP026031.1"/>
</dbReference>
<dbReference type="Proteomes" id="UP000216961">
    <property type="component" value="Unassembled WGS sequence"/>
</dbReference>
<organism evidence="3 4">
    <name type="scientific">Niallia circulans</name>
    <name type="common">Bacillus circulans</name>
    <dbReference type="NCBI Taxonomy" id="1397"/>
    <lineage>
        <taxon>Bacteria</taxon>
        <taxon>Bacillati</taxon>
        <taxon>Bacillota</taxon>
        <taxon>Bacilli</taxon>
        <taxon>Bacillales</taxon>
        <taxon>Bacillaceae</taxon>
        <taxon>Niallia</taxon>
    </lineage>
</organism>
<feature type="compositionally biased region" description="Acidic residues" evidence="1">
    <location>
        <begin position="323"/>
        <end position="342"/>
    </location>
</feature>
<name>A0A268FAK2_NIACI</name>
<dbReference type="InterPro" id="IPR012505">
    <property type="entry name" value="YbbR"/>
</dbReference>
<evidence type="ECO:0000313" key="3">
    <source>
        <dbReference type="EMBL" id="PAD82400.1"/>
    </source>
</evidence>
<protein>
    <submittedName>
        <fullName evidence="3">Uncharacterized protein</fullName>
    </submittedName>
</protein>
<evidence type="ECO:0000256" key="1">
    <source>
        <dbReference type="SAM" id="MobiDB-lite"/>
    </source>
</evidence>
<comment type="caution">
    <text evidence="3">The sequence shown here is derived from an EMBL/GenBank/DDBJ whole genome shotgun (WGS) entry which is preliminary data.</text>
</comment>
<proteinExistence type="predicted"/>
<gene>
    <name evidence="3" type="ORF">CHH57_15040</name>
</gene>
<feature type="region of interest" description="Disordered" evidence="1">
    <location>
        <begin position="322"/>
        <end position="348"/>
    </location>
</feature>
<dbReference type="Gene3D" id="2.170.120.40">
    <property type="entry name" value="YbbR-like domain"/>
    <property type="match status" value="2"/>
</dbReference>
<evidence type="ECO:0000313" key="4">
    <source>
        <dbReference type="Proteomes" id="UP000216961"/>
    </source>
</evidence>
<dbReference type="KEGG" id="bcir:C2I06_19780"/>